<keyword evidence="1" id="KW-0238">DNA-binding</keyword>
<evidence type="ECO:0000256" key="1">
    <source>
        <dbReference type="ARBA" id="ARBA00023125"/>
    </source>
</evidence>
<comment type="caution">
    <text evidence="3">The sequence shown here is derived from an EMBL/GenBank/DDBJ whole genome shotgun (WGS) entry which is preliminary data.</text>
</comment>
<dbReference type="SMART" id="SM00530">
    <property type="entry name" value="HTH_XRE"/>
    <property type="match status" value="1"/>
</dbReference>
<dbReference type="PANTHER" id="PTHR46797:SF1">
    <property type="entry name" value="METHYLPHOSPHONATE SYNTHASE"/>
    <property type="match status" value="1"/>
</dbReference>
<keyword evidence="4" id="KW-1185">Reference proteome</keyword>
<dbReference type="InterPro" id="IPR001387">
    <property type="entry name" value="Cro/C1-type_HTH"/>
</dbReference>
<dbReference type="Gene3D" id="1.10.260.40">
    <property type="entry name" value="lambda repressor-like DNA-binding domains"/>
    <property type="match status" value="1"/>
</dbReference>
<dbReference type="PROSITE" id="PS50943">
    <property type="entry name" value="HTH_CROC1"/>
    <property type="match status" value="1"/>
</dbReference>
<evidence type="ECO:0000313" key="4">
    <source>
        <dbReference type="Proteomes" id="UP001589894"/>
    </source>
</evidence>
<accession>A0ABV6P6I8</accession>
<reference evidence="3 4" key="1">
    <citation type="submission" date="2024-09" db="EMBL/GenBank/DDBJ databases">
        <authorList>
            <person name="Sun Q."/>
            <person name="Mori K."/>
        </authorList>
    </citation>
    <scope>NUCLEOTIDE SEQUENCE [LARGE SCALE GENOMIC DNA]</scope>
    <source>
        <strain evidence="3 4">TBRC 2205</strain>
    </source>
</reference>
<sequence>MADTIGARIRYWRLRRGGMTQATLAGLAGVTQSYISQIEAGRKAIERRSTLVAIATALQVTVLDLLGQPGDPTDPAKAGAAQAVPAIWAALIEIEEGERRAPGREPGDVAAAIAAAADLRARSDYATMARQLPALLLDAAATGPLELAQVGYETSVCLRNLGYRHLSLPAARIALAGARDAGHDAWIGAARFVYTLALPIEAAPIAARTAGRSLSDLQAAAARPDVRQMLGQLHLTAALSSAVDQRTDDAQAHLGEAEREAATLGDPPDGTGFNLSCFGPTNVTLWRMAVATELGDYGRVVELARTVRPDGLRVANRHQSYWLNLGRALAHSGRADREALVAFMHAERAAPVPFGLNPLAREAVAGMVYRARRRSVSEDLRILARRVGITVAV</sequence>
<evidence type="ECO:0000313" key="3">
    <source>
        <dbReference type="EMBL" id="MFC0568633.1"/>
    </source>
</evidence>
<dbReference type="Pfam" id="PF13560">
    <property type="entry name" value="HTH_31"/>
    <property type="match status" value="1"/>
</dbReference>
<name>A0ABV6P6I8_9ACTN</name>
<dbReference type="CDD" id="cd00093">
    <property type="entry name" value="HTH_XRE"/>
    <property type="match status" value="1"/>
</dbReference>
<dbReference type="EMBL" id="JBHLUE010000036">
    <property type="protein sequence ID" value="MFC0568633.1"/>
    <property type="molecule type" value="Genomic_DNA"/>
</dbReference>
<dbReference type="InterPro" id="IPR010982">
    <property type="entry name" value="Lambda_DNA-bd_dom_sf"/>
</dbReference>
<evidence type="ECO:0000259" key="2">
    <source>
        <dbReference type="PROSITE" id="PS50943"/>
    </source>
</evidence>
<protein>
    <submittedName>
        <fullName evidence="3">Helix-turn-helix domain-containing protein</fullName>
    </submittedName>
</protein>
<dbReference type="InterPro" id="IPR050807">
    <property type="entry name" value="TransReg_Diox_bact_type"/>
</dbReference>
<dbReference type="PANTHER" id="PTHR46797">
    <property type="entry name" value="HTH-TYPE TRANSCRIPTIONAL REGULATOR"/>
    <property type="match status" value="1"/>
</dbReference>
<feature type="domain" description="HTH cro/C1-type" evidence="2">
    <location>
        <begin position="9"/>
        <end position="65"/>
    </location>
</feature>
<gene>
    <name evidence="3" type="ORF">ACFFHU_31430</name>
</gene>
<dbReference type="Proteomes" id="UP001589894">
    <property type="component" value="Unassembled WGS sequence"/>
</dbReference>
<dbReference type="SUPFAM" id="SSF47413">
    <property type="entry name" value="lambda repressor-like DNA-binding domains"/>
    <property type="match status" value="1"/>
</dbReference>
<dbReference type="RefSeq" id="WP_377344187.1">
    <property type="nucleotide sequence ID" value="NZ_JBHLUE010000036.1"/>
</dbReference>
<organism evidence="3 4">
    <name type="scientific">Plantactinospora siamensis</name>
    <dbReference type="NCBI Taxonomy" id="555372"/>
    <lineage>
        <taxon>Bacteria</taxon>
        <taxon>Bacillati</taxon>
        <taxon>Actinomycetota</taxon>
        <taxon>Actinomycetes</taxon>
        <taxon>Micromonosporales</taxon>
        <taxon>Micromonosporaceae</taxon>
        <taxon>Plantactinospora</taxon>
    </lineage>
</organism>
<proteinExistence type="predicted"/>